<dbReference type="EMBL" id="UYSG01001915">
    <property type="protein sequence ID" value="VDL53661.1"/>
    <property type="molecule type" value="Genomic_DNA"/>
</dbReference>
<proteinExistence type="predicted"/>
<reference evidence="3" key="1">
    <citation type="submission" date="2017-02" db="UniProtKB">
        <authorList>
            <consortium name="WormBaseParasite"/>
        </authorList>
    </citation>
    <scope>IDENTIFICATION</scope>
</reference>
<organism evidence="3">
    <name type="scientific">Hymenolepis diminuta</name>
    <name type="common">Rat tapeworm</name>
    <dbReference type="NCBI Taxonomy" id="6216"/>
    <lineage>
        <taxon>Eukaryota</taxon>
        <taxon>Metazoa</taxon>
        <taxon>Spiralia</taxon>
        <taxon>Lophotrochozoa</taxon>
        <taxon>Platyhelminthes</taxon>
        <taxon>Cestoda</taxon>
        <taxon>Eucestoda</taxon>
        <taxon>Cyclophyllidea</taxon>
        <taxon>Hymenolepididae</taxon>
        <taxon>Hymenolepis</taxon>
    </lineage>
</organism>
<sequence>KPLVSALRADSCAALPSEDSNTPTTRLRHRSSLPSLISLGGLGAPDESHYEEWSAAIRLAGSLSIGCSGAATPETIRRVAVLSLKEETNERFIQHIVDIHGRLPEMSPTENLRLVYLLPQPSVYRWILPTKPFEHFRCILHTFIRHLGMSLPLLVGEMKQWVWEMDELQDIIPAVEKFMQPDDLR</sequence>
<dbReference type="WBParaSite" id="HDID_0000469201-mRNA-1">
    <property type="protein sequence ID" value="HDID_0000469201-mRNA-1"/>
    <property type="gene ID" value="HDID_0000469201"/>
</dbReference>
<protein>
    <submittedName>
        <fullName evidence="3">PX domain-containing protein</fullName>
    </submittedName>
</protein>
<evidence type="ECO:0000313" key="1">
    <source>
        <dbReference type="EMBL" id="VDL53661.1"/>
    </source>
</evidence>
<dbReference type="AlphaFoldDB" id="A0A0R3SIC7"/>
<reference evidence="1 2" key="2">
    <citation type="submission" date="2018-11" db="EMBL/GenBank/DDBJ databases">
        <authorList>
            <consortium name="Pathogen Informatics"/>
        </authorList>
    </citation>
    <scope>NUCLEOTIDE SEQUENCE [LARGE SCALE GENOMIC DNA]</scope>
</reference>
<gene>
    <name evidence="1" type="ORF">HDID_LOCUS4690</name>
</gene>
<evidence type="ECO:0000313" key="3">
    <source>
        <dbReference type="WBParaSite" id="HDID_0000469201-mRNA-1"/>
    </source>
</evidence>
<accession>A0A0R3SIC7</accession>
<name>A0A0R3SIC7_HYMDI</name>
<dbReference type="Proteomes" id="UP000274504">
    <property type="component" value="Unassembled WGS sequence"/>
</dbReference>
<evidence type="ECO:0000313" key="2">
    <source>
        <dbReference type="Proteomes" id="UP000274504"/>
    </source>
</evidence>